<protein>
    <submittedName>
        <fullName evidence="4">Hydrolase, alpha/beta fold domain containing protein</fullName>
    </submittedName>
</protein>
<feature type="domain" description="Serine aminopeptidase S33" evidence="3">
    <location>
        <begin position="122"/>
        <end position="329"/>
    </location>
</feature>
<name>L8GLB5_ACACF</name>
<organism evidence="4 5">
    <name type="scientific">Acanthamoeba castellanii (strain ATCC 30010 / Neff)</name>
    <dbReference type="NCBI Taxonomy" id="1257118"/>
    <lineage>
        <taxon>Eukaryota</taxon>
        <taxon>Amoebozoa</taxon>
        <taxon>Discosea</taxon>
        <taxon>Longamoebia</taxon>
        <taxon>Centramoebida</taxon>
        <taxon>Acanthamoebidae</taxon>
        <taxon>Acanthamoeba</taxon>
    </lineage>
</organism>
<dbReference type="OrthoDB" id="5954035at2759"/>
<dbReference type="VEuPathDB" id="AmoebaDB:ACA1_077240"/>
<dbReference type="EMBL" id="KB008074">
    <property type="protein sequence ID" value="ELR13870.1"/>
    <property type="molecule type" value="Genomic_DNA"/>
</dbReference>
<dbReference type="RefSeq" id="XP_004335883.1">
    <property type="nucleotide sequence ID" value="XM_004335835.1"/>
</dbReference>
<accession>L8GLB5</accession>
<dbReference type="AlphaFoldDB" id="L8GLB5"/>
<dbReference type="Pfam" id="PF12146">
    <property type="entry name" value="Hydrolase_4"/>
    <property type="match status" value="1"/>
</dbReference>
<evidence type="ECO:0000256" key="1">
    <source>
        <dbReference type="ARBA" id="ARBA00010884"/>
    </source>
</evidence>
<comment type="similarity">
    <text evidence="1">Belongs to the AB hydrolase superfamily. AB hydrolase 4 family.</text>
</comment>
<evidence type="ECO:0000259" key="3">
    <source>
        <dbReference type="Pfam" id="PF12146"/>
    </source>
</evidence>
<reference evidence="4 5" key="1">
    <citation type="journal article" date="2013" name="Genome Biol.">
        <title>Genome of Acanthamoeba castellanii highlights extensive lateral gene transfer and early evolution of tyrosine kinase signaling.</title>
        <authorList>
            <person name="Clarke M."/>
            <person name="Lohan A.J."/>
            <person name="Liu B."/>
            <person name="Lagkouvardos I."/>
            <person name="Roy S."/>
            <person name="Zafar N."/>
            <person name="Bertelli C."/>
            <person name="Schilde C."/>
            <person name="Kianianmomeni A."/>
            <person name="Burglin T.R."/>
            <person name="Frech C."/>
            <person name="Turcotte B."/>
            <person name="Kopec K.O."/>
            <person name="Synnott J.M."/>
            <person name="Choo C."/>
            <person name="Paponov I."/>
            <person name="Finkler A."/>
            <person name="Soon Heng Tan C."/>
            <person name="Hutchins A.P."/>
            <person name="Weinmeier T."/>
            <person name="Rattei T."/>
            <person name="Chu J.S."/>
            <person name="Gimenez G."/>
            <person name="Irimia M."/>
            <person name="Rigden D.J."/>
            <person name="Fitzpatrick D.A."/>
            <person name="Lorenzo-Morales J."/>
            <person name="Bateman A."/>
            <person name="Chiu C.H."/>
            <person name="Tang P."/>
            <person name="Hegemann P."/>
            <person name="Fromm H."/>
            <person name="Raoult D."/>
            <person name="Greub G."/>
            <person name="Miranda-Saavedra D."/>
            <person name="Chen N."/>
            <person name="Nash P."/>
            <person name="Ginger M.L."/>
            <person name="Horn M."/>
            <person name="Schaap P."/>
            <person name="Caler L."/>
            <person name="Loftus B."/>
        </authorList>
    </citation>
    <scope>NUCLEOTIDE SEQUENCE [LARGE SCALE GENOMIC DNA]</scope>
    <source>
        <strain evidence="4 5">Neff</strain>
    </source>
</reference>
<proteinExistence type="inferred from homology"/>
<dbReference type="GeneID" id="14914368"/>
<evidence type="ECO:0000256" key="2">
    <source>
        <dbReference type="SAM" id="Phobius"/>
    </source>
</evidence>
<gene>
    <name evidence="4" type="ORF">ACA1_077240</name>
</gene>
<feature type="transmembrane region" description="Helical" evidence="2">
    <location>
        <begin position="28"/>
        <end position="52"/>
    </location>
</feature>
<dbReference type="InterPro" id="IPR029058">
    <property type="entry name" value="AB_hydrolase_fold"/>
</dbReference>
<keyword evidence="2" id="KW-0812">Transmembrane</keyword>
<evidence type="ECO:0000313" key="4">
    <source>
        <dbReference type="EMBL" id="ELR13870.1"/>
    </source>
</evidence>
<dbReference type="Gene3D" id="3.40.50.1820">
    <property type="entry name" value="alpha/beta hydrolase"/>
    <property type="match status" value="1"/>
</dbReference>
<dbReference type="GO" id="GO:0034338">
    <property type="term" value="F:short-chain carboxylesterase activity"/>
    <property type="evidence" value="ECO:0007669"/>
    <property type="project" value="TreeGrafter"/>
</dbReference>
<dbReference type="KEGG" id="acan:ACA1_077240"/>
<dbReference type="PANTHER" id="PTHR10794">
    <property type="entry name" value="ABHYDROLASE DOMAIN-CONTAINING PROTEIN"/>
    <property type="match status" value="1"/>
</dbReference>
<keyword evidence="2" id="KW-0472">Membrane</keyword>
<dbReference type="InterPro" id="IPR022742">
    <property type="entry name" value="Hydrolase_4"/>
</dbReference>
<keyword evidence="4" id="KW-0378">Hydrolase</keyword>
<dbReference type="SUPFAM" id="SSF53474">
    <property type="entry name" value="alpha/beta-Hydrolases"/>
    <property type="match status" value="1"/>
</dbReference>
<dbReference type="InterPro" id="IPR050960">
    <property type="entry name" value="AB_hydrolase_4_sf"/>
</dbReference>
<evidence type="ECO:0000313" key="5">
    <source>
        <dbReference type="Proteomes" id="UP000011083"/>
    </source>
</evidence>
<keyword evidence="2" id="KW-1133">Transmembrane helix</keyword>
<dbReference type="OMA" id="HIEWYSE"/>
<dbReference type="PANTHER" id="PTHR10794:SF63">
    <property type="entry name" value="ALPHA_BETA HYDROLASE 1, ISOFORM A"/>
    <property type="match status" value="1"/>
</dbReference>
<keyword evidence="5" id="KW-1185">Reference proteome</keyword>
<sequence>MESAKSWLSTLKSELISGKMADLLPKSLVGKLLLCGAVLAGGNGLWYTLVYFRRAVQRPRLSYQHNANFLFYTTHIATVAGTYFRSMPTIHYRRDTLSMDDGGQLCLDWVLDDGDDTDVTPNKPTVIIFHGLNGGSSSVYVRHVINAIKDQLGRDKIRVVVMNNRGAGGSELLTPKGYCGAYTEDARVAIRHDEAPLIALGYSLGANIMLKYVGEEGENVPLNGAISVSNPLDFKASSFHLETMPLYNAVLTKGCIGTFSRHAHIFAQHEELEIEAIYQIFGYETVDEYYDAASSVNYIQNVAVPTLILHAMDDPIVPAAALDRPREEAEKNPNTILATVPYGGHVGFPEGWLPIGDKLSWADRVVAEFIHALVAPKQVGSSSDA</sequence>
<dbReference type="GO" id="GO:0047372">
    <property type="term" value="F:monoacylglycerol lipase activity"/>
    <property type="evidence" value="ECO:0007669"/>
    <property type="project" value="TreeGrafter"/>
</dbReference>
<dbReference type="Proteomes" id="UP000011083">
    <property type="component" value="Unassembled WGS sequence"/>
</dbReference>